<dbReference type="InterPro" id="IPR005174">
    <property type="entry name" value="KIB1-4_b-propeller"/>
</dbReference>
<gene>
    <name evidence="2" type="ORF">TRITD_7Av1G008030</name>
</gene>
<keyword evidence="3" id="KW-1185">Reference proteome</keyword>
<dbReference type="Pfam" id="PF03478">
    <property type="entry name" value="Beta-prop_KIB1-4"/>
    <property type="match status" value="1"/>
</dbReference>
<proteinExistence type="predicted"/>
<dbReference type="PANTHER" id="PTHR33800">
    <property type="entry name" value="OS06G0113600 PROTEIN"/>
    <property type="match status" value="1"/>
</dbReference>
<dbReference type="Proteomes" id="UP000324705">
    <property type="component" value="Chromosome 7A"/>
</dbReference>
<dbReference type="EMBL" id="LT934123">
    <property type="protein sequence ID" value="VAI68826.1"/>
    <property type="molecule type" value="Genomic_DNA"/>
</dbReference>
<protein>
    <recommendedName>
        <fullName evidence="1">KIB1-4 beta-propeller domain-containing protein</fullName>
    </recommendedName>
</protein>
<evidence type="ECO:0000313" key="2">
    <source>
        <dbReference type="EMBL" id="VAI68826.1"/>
    </source>
</evidence>
<organism evidence="2 3">
    <name type="scientific">Triticum turgidum subsp. durum</name>
    <name type="common">Durum wheat</name>
    <name type="synonym">Triticum durum</name>
    <dbReference type="NCBI Taxonomy" id="4567"/>
    <lineage>
        <taxon>Eukaryota</taxon>
        <taxon>Viridiplantae</taxon>
        <taxon>Streptophyta</taxon>
        <taxon>Embryophyta</taxon>
        <taxon>Tracheophyta</taxon>
        <taxon>Spermatophyta</taxon>
        <taxon>Magnoliopsida</taxon>
        <taxon>Liliopsida</taxon>
        <taxon>Poales</taxon>
        <taxon>Poaceae</taxon>
        <taxon>BOP clade</taxon>
        <taxon>Pooideae</taxon>
        <taxon>Triticodae</taxon>
        <taxon>Triticeae</taxon>
        <taxon>Triticinae</taxon>
        <taxon>Triticum</taxon>
    </lineage>
</organism>
<sequence length="254" mass="28887">MDFVGNSYGQLIFRHGEYCLLVDVFNGAEVSAPPLPFNRDFRGLNCSGSLTAPLASPNSHLLVSTVNTLFDWPVGSESWSELQLHNTCIVQIVELKGQFIAMDDCCKIYTLQLSPEFGLQKMTCVDLPITFVDSWLVVCGDMLLMITKHPSFPKVKYIPYQLDLSTNPAKWVEVKQLNDWALFVGCAVRSRPFSCMSLERWGGRSKSLYFAGHHSFVLHGLGIEGDVKLEHKRNWLRKLQPLWVYPRMFYSDSQ</sequence>
<accession>A0A9R0Z2K2</accession>
<name>A0A9R0Z2K2_TRITD</name>
<dbReference type="OMA" id="CMSLERW"/>
<evidence type="ECO:0000259" key="1">
    <source>
        <dbReference type="Pfam" id="PF03478"/>
    </source>
</evidence>
<reference evidence="2 3" key="1">
    <citation type="submission" date="2017-09" db="EMBL/GenBank/DDBJ databases">
        <authorList>
            <consortium name="International Durum Wheat Genome Sequencing Consortium (IDWGSC)"/>
            <person name="Milanesi L."/>
        </authorList>
    </citation>
    <scope>NUCLEOTIDE SEQUENCE [LARGE SCALE GENOMIC DNA]</scope>
    <source>
        <strain evidence="3">cv. Svevo</strain>
    </source>
</reference>
<dbReference type="Gramene" id="TRITD7Av1G008030.1">
    <property type="protein sequence ID" value="TRITD7Av1G008030.1"/>
    <property type="gene ID" value="TRITD7Av1G008030"/>
</dbReference>
<dbReference type="PANTHER" id="PTHR33800:SF11">
    <property type="entry name" value="F-BOX DOMAIN-CONTAINING PROTEIN"/>
    <property type="match status" value="1"/>
</dbReference>
<evidence type="ECO:0000313" key="3">
    <source>
        <dbReference type="Proteomes" id="UP000324705"/>
    </source>
</evidence>
<feature type="domain" description="KIB1-4 beta-propeller" evidence="1">
    <location>
        <begin position="3"/>
        <end position="211"/>
    </location>
</feature>
<dbReference type="AlphaFoldDB" id="A0A9R0Z2K2"/>